<dbReference type="OrthoDB" id="8592386at2"/>
<dbReference type="Proteomes" id="UP000253772">
    <property type="component" value="Chromosome c1"/>
</dbReference>
<reference evidence="1 2" key="1">
    <citation type="submission" date="2019-03" db="EMBL/GenBank/DDBJ databases">
        <title>Comparative insights into the high quality Complete genome sequence of highly metal resistant Cupriavidus metallidurans strain BS1 isolated from a gold-copper mine.</title>
        <authorList>
            <person name="Mazhar H.S."/>
            <person name="Rensing C."/>
        </authorList>
    </citation>
    <scope>NUCLEOTIDE SEQUENCE [LARGE SCALE GENOMIC DNA]</scope>
    <source>
        <strain evidence="1 2">BS1</strain>
    </source>
</reference>
<dbReference type="AlphaFoldDB" id="A0A132HKY5"/>
<protein>
    <submittedName>
        <fullName evidence="1">Uncharacterized protein</fullName>
    </submittedName>
</protein>
<dbReference type="RefSeq" id="WP_017514692.1">
    <property type="nucleotide sequence ID" value="NZ_CP037900.1"/>
</dbReference>
<accession>A0A132HKY5</accession>
<gene>
    <name evidence="1" type="ORF">DDF84_006345</name>
</gene>
<evidence type="ECO:0000313" key="1">
    <source>
        <dbReference type="EMBL" id="QBP09403.1"/>
    </source>
</evidence>
<organism evidence="1 2">
    <name type="scientific">Cupriavidus metallidurans</name>
    <dbReference type="NCBI Taxonomy" id="119219"/>
    <lineage>
        <taxon>Bacteria</taxon>
        <taxon>Pseudomonadati</taxon>
        <taxon>Pseudomonadota</taxon>
        <taxon>Betaproteobacteria</taxon>
        <taxon>Burkholderiales</taxon>
        <taxon>Burkholderiaceae</taxon>
        <taxon>Cupriavidus</taxon>
    </lineage>
</organism>
<proteinExistence type="predicted"/>
<dbReference type="EMBL" id="CP037900">
    <property type="protein sequence ID" value="QBP09403.1"/>
    <property type="molecule type" value="Genomic_DNA"/>
</dbReference>
<evidence type="ECO:0000313" key="2">
    <source>
        <dbReference type="Proteomes" id="UP000253772"/>
    </source>
</evidence>
<sequence>MFFCHNQSCGARWAPDEVDIHNEGQGPLFRCPLCGARNHLKANQGRDGAVTYKQIPREHVAKTPPSAEAKRATPPRRRS</sequence>
<name>A0A132HKY5_9BURK</name>